<proteinExistence type="predicted"/>
<dbReference type="GO" id="GO:0007200">
    <property type="term" value="P:phospholipase C-activating G protein-coupled receptor signaling pathway"/>
    <property type="evidence" value="ECO:0007669"/>
    <property type="project" value="TreeGrafter"/>
</dbReference>
<keyword evidence="6" id="KW-0675">Receptor</keyword>
<feature type="transmembrane region" description="Helical" evidence="9">
    <location>
        <begin position="178"/>
        <end position="205"/>
    </location>
</feature>
<comment type="subcellular location">
    <subcellularLocation>
        <location evidence="1">Membrane</location>
        <topology evidence="1">Multi-pass membrane protein</topology>
    </subcellularLocation>
</comment>
<name>A0A3B3S157_9TELE</name>
<dbReference type="AlphaFoldDB" id="A0A3B3S157"/>
<evidence type="ECO:0000256" key="2">
    <source>
        <dbReference type="ARBA" id="ARBA00022692"/>
    </source>
</evidence>
<keyword evidence="7" id="KW-0325">Glycoprotein</keyword>
<accession>A0A3B3S157</accession>
<keyword evidence="5 9" id="KW-0472">Membrane</keyword>
<dbReference type="Proteomes" id="UP000261540">
    <property type="component" value="Unplaced"/>
</dbReference>
<evidence type="ECO:0000256" key="4">
    <source>
        <dbReference type="ARBA" id="ARBA00023040"/>
    </source>
</evidence>
<dbReference type="RefSeq" id="XP_023653800.1">
    <property type="nucleotide sequence ID" value="XM_023798032.1"/>
</dbReference>
<dbReference type="InterPro" id="IPR000276">
    <property type="entry name" value="GPCR_Rhodpsn"/>
</dbReference>
<feature type="transmembrane region" description="Helical" evidence="9">
    <location>
        <begin position="134"/>
        <end position="155"/>
    </location>
</feature>
<dbReference type="SUPFAM" id="SSF81321">
    <property type="entry name" value="Family A G protein-coupled receptor-like"/>
    <property type="match status" value="1"/>
</dbReference>
<evidence type="ECO:0000256" key="7">
    <source>
        <dbReference type="ARBA" id="ARBA00023180"/>
    </source>
</evidence>
<dbReference type="Gene3D" id="1.20.1070.10">
    <property type="entry name" value="Rhodopsin 7-helix transmembrane proteins"/>
    <property type="match status" value="1"/>
</dbReference>
<evidence type="ECO:0000259" key="10">
    <source>
        <dbReference type="PROSITE" id="PS50262"/>
    </source>
</evidence>
<dbReference type="PRINTS" id="PR00237">
    <property type="entry name" value="GPCRRHODOPSN"/>
</dbReference>
<feature type="transmembrane region" description="Helical" evidence="9">
    <location>
        <begin position="217"/>
        <end position="240"/>
    </location>
</feature>
<reference evidence="11" key="1">
    <citation type="submission" date="2025-08" db="UniProtKB">
        <authorList>
            <consortium name="Ensembl"/>
        </authorList>
    </citation>
    <scope>IDENTIFICATION</scope>
</reference>
<evidence type="ECO:0000256" key="5">
    <source>
        <dbReference type="ARBA" id="ARBA00023136"/>
    </source>
</evidence>
<keyword evidence="4" id="KW-0297">G-protein coupled receptor</keyword>
<evidence type="ECO:0000256" key="8">
    <source>
        <dbReference type="ARBA" id="ARBA00023224"/>
    </source>
</evidence>
<dbReference type="GeneID" id="111836605"/>
<evidence type="ECO:0000256" key="3">
    <source>
        <dbReference type="ARBA" id="ARBA00022989"/>
    </source>
</evidence>
<feature type="transmembrane region" description="Helical" evidence="9">
    <location>
        <begin position="20"/>
        <end position="46"/>
    </location>
</feature>
<protein>
    <submittedName>
        <fullName evidence="11">Lysophosphatidic acid receptor 6-like</fullName>
    </submittedName>
</protein>
<dbReference type="GO" id="GO:0035025">
    <property type="term" value="P:positive regulation of Rho protein signal transduction"/>
    <property type="evidence" value="ECO:0007669"/>
    <property type="project" value="TreeGrafter"/>
</dbReference>
<evidence type="ECO:0000256" key="6">
    <source>
        <dbReference type="ARBA" id="ARBA00023170"/>
    </source>
</evidence>
<reference evidence="11" key="2">
    <citation type="submission" date="2025-09" db="UniProtKB">
        <authorList>
            <consortium name="Ensembl"/>
        </authorList>
    </citation>
    <scope>IDENTIFICATION</scope>
</reference>
<dbReference type="GO" id="GO:0005886">
    <property type="term" value="C:plasma membrane"/>
    <property type="evidence" value="ECO:0007669"/>
    <property type="project" value="TreeGrafter"/>
</dbReference>
<feature type="transmembrane region" description="Helical" evidence="9">
    <location>
        <begin position="99"/>
        <end position="122"/>
    </location>
</feature>
<dbReference type="GO" id="GO:0004930">
    <property type="term" value="F:G protein-coupled receptor activity"/>
    <property type="evidence" value="ECO:0007669"/>
    <property type="project" value="UniProtKB-KW"/>
</dbReference>
<sequence>MKHMMSNISNNCSGPDSEGMKLFLGIAYIPVAVVGLLVNGSAVFVFLCKKAAWNDTHVYTLSLASANCALVLFLPFRIYDAFRPMKLSAFCTFLVSTHYINMYASIFTRTAISIHRCVLLKFPIQRRTRDSQKTIAFAVCILIWVTVVTICATFIEENLPAHMKMCYKRSDEPLSGTFILLLEILGFLLPLFIITLCSMQTIFVLMKNETAKIKMVFVRIITANLIVFVICYSPIHVGLFLRFNAGKFVNCKQYNLISSYYQICEWIATTNCCWDFVAFYCLLKTLYRID</sequence>
<dbReference type="GeneTree" id="ENSGT01040000240444"/>
<evidence type="ECO:0000256" key="9">
    <source>
        <dbReference type="SAM" id="Phobius"/>
    </source>
</evidence>
<keyword evidence="3 9" id="KW-1133">Transmembrane helix</keyword>
<keyword evidence="2 9" id="KW-0812">Transmembrane</keyword>
<evidence type="ECO:0000256" key="1">
    <source>
        <dbReference type="ARBA" id="ARBA00004141"/>
    </source>
</evidence>
<evidence type="ECO:0000313" key="12">
    <source>
        <dbReference type="Proteomes" id="UP000261540"/>
    </source>
</evidence>
<feature type="domain" description="G-protein coupled receptors family 1 profile" evidence="10">
    <location>
        <begin position="38"/>
        <end position="279"/>
    </location>
</feature>
<dbReference type="InterPro" id="IPR017452">
    <property type="entry name" value="GPCR_Rhodpsn_7TM"/>
</dbReference>
<feature type="transmembrane region" description="Helical" evidence="9">
    <location>
        <begin position="58"/>
        <end position="79"/>
    </location>
</feature>
<dbReference type="PROSITE" id="PS50262">
    <property type="entry name" value="G_PROTEIN_RECEP_F1_2"/>
    <property type="match status" value="1"/>
</dbReference>
<dbReference type="PANTHER" id="PTHR24232">
    <property type="entry name" value="G-PROTEIN COUPLED RECEPTOR"/>
    <property type="match status" value="1"/>
</dbReference>
<keyword evidence="12" id="KW-1185">Reference proteome</keyword>
<dbReference type="PANTHER" id="PTHR24232:SF101">
    <property type="entry name" value="G-PROTEIN COUPLED RECEPTOR 35-LIKE"/>
    <property type="match status" value="1"/>
</dbReference>
<evidence type="ECO:0000313" key="11">
    <source>
        <dbReference type="Ensembl" id="ENSPKIP00000024452.1"/>
    </source>
</evidence>
<dbReference type="Ensembl" id="ENSPKIT00000005159.1">
    <property type="protein sequence ID" value="ENSPKIP00000024452.1"/>
    <property type="gene ID" value="ENSPKIG00000007705.1"/>
</dbReference>
<organism evidence="11 12">
    <name type="scientific">Paramormyrops kingsleyae</name>
    <dbReference type="NCBI Taxonomy" id="1676925"/>
    <lineage>
        <taxon>Eukaryota</taxon>
        <taxon>Metazoa</taxon>
        <taxon>Chordata</taxon>
        <taxon>Craniata</taxon>
        <taxon>Vertebrata</taxon>
        <taxon>Euteleostomi</taxon>
        <taxon>Actinopterygii</taxon>
        <taxon>Neopterygii</taxon>
        <taxon>Teleostei</taxon>
        <taxon>Osteoglossocephala</taxon>
        <taxon>Osteoglossomorpha</taxon>
        <taxon>Osteoglossiformes</taxon>
        <taxon>Mormyridae</taxon>
        <taxon>Paramormyrops</taxon>
    </lineage>
</organism>
<keyword evidence="8" id="KW-0807">Transducer</keyword>
<dbReference type="Pfam" id="PF00001">
    <property type="entry name" value="7tm_1"/>
    <property type="match status" value="1"/>
</dbReference>